<evidence type="ECO:0000256" key="2">
    <source>
        <dbReference type="ARBA" id="ARBA00022741"/>
    </source>
</evidence>
<comment type="similarity">
    <text evidence="1">Belongs to the AAA ATPase family.</text>
</comment>
<comment type="caution">
    <text evidence="5">The sequence shown here is derived from an EMBL/GenBank/DDBJ whole genome shotgun (WGS) entry which is preliminary data.</text>
</comment>
<dbReference type="PANTHER" id="PTHR23073">
    <property type="entry name" value="26S PROTEASOME REGULATORY SUBUNIT"/>
    <property type="match status" value="1"/>
</dbReference>
<dbReference type="InterPro" id="IPR003959">
    <property type="entry name" value="ATPase_AAA_core"/>
</dbReference>
<sequence>MNNLEQWQHNNEQYLSKALTWLRLCLKRQVQKIEQEKETCIETLPTKHRFLGRNFLPALPPGNNLITDEKIAAAAREMSRAETLSPPPAMVILSQRLGLSPFEQKLLLLCAAIELDTSIGALCARAQDNPHQNYPTFALAFTLFEDASWDILSPERPLRYWRLLEINQPGAQPLTTSSLRIDERILNYLKGLNYLDDRLVSLVSPLDSKNTEYQLPLSHQKAVEAITSNLQPYQTPLVIQLLGSDSASKQLVAQQAAQSIGLFVYRLSIELLPTTGADLETFIRLWERESLLLPIILYLDAQEITTSTEAQNAHLYRFLNRINSLLFLSSREIHFNNARSTIPIDIDKPTPDEQKQLWERALGKMAGEIPAQIASQFNLNLPTIYQITQTVLNTPNNNLYNQLWSTCLAHTRPQLDILAQRINSKATWENIVLPSEETSLLQQIADQVKQRSKVYQEWGFENRMNRGLGISALFAGESGTGKTMAAEVIANELRLNLYRIDLSAVVSKYIGETEKNLRRLFDAAEDGGAILFFDEADALFGKRSEVKDSHDRYANIEINYLLQRMEAFRGLAILATNMRNALDNAFVRRLRFIVNFQFPNPSERQKIWQKVFPKEVPTENLDFARLARLNLTGGSIHNIALNAAFLAAQKGTGVTMPLVLQSARAEFRKLDRPINEIDFRYSEPVGAPR</sequence>
<dbReference type="InterPro" id="IPR050221">
    <property type="entry name" value="26S_Proteasome_ATPase"/>
</dbReference>
<dbReference type="RefSeq" id="WP_127084174.1">
    <property type="nucleotide sequence ID" value="NZ_RSCL01000016.1"/>
</dbReference>
<proteinExistence type="inferred from homology"/>
<keyword evidence="2" id="KW-0547">Nucleotide-binding</keyword>
<keyword evidence="6" id="KW-1185">Reference proteome</keyword>
<evidence type="ECO:0000256" key="3">
    <source>
        <dbReference type="ARBA" id="ARBA00022840"/>
    </source>
</evidence>
<dbReference type="SMART" id="SM00382">
    <property type="entry name" value="AAA"/>
    <property type="match status" value="1"/>
</dbReference>
<dbReference type="Proteomes" id="UP000271624">
    <property type="component" value="Unassembled WGS sequence"/>
</dbReference>
<dbReference type="SUPFAM" id="SSF52540">
    <property type="entry name" value="P-loop containing nucleoside triphosphate hydrolases"/>
    <property type="match status" value="1"/>
</dbReference>
<protein>
    <submittedName>
        <fullName evidence="5">ATPase</fullName>
    </submittedName>
</protein>
<reference evidence="5" key="2">
    <citation type="journal article" date="2019" name="Genome Biol. Evol.">
        <title>Day and night: Metabolic profiles and evolutionary relationships of six axenic non-marine cyanobacteria.</title>
        <authorList>
            <person name="Will S.E."/>
            <person name="Henke P."/>
            <person name="Boedeker C."/>
            <person name="Huang S."/>
            <person name="Brinkmann H."/>
            <person name="Rohde M."/>
            <person name="Jarek M."/>
            <person name="Friedl T."/>
            <person name="Seufert S."/>
            <person name="Schumacher M."/>
            <person name="Overmann J."/>
            <person name="Neumann-Schaal M."/>
            <person name="Petersen J."/>
        </authorList>
    </citation>
    <scope>NUCLEOTIDE SEQUENCE [LARGE SCALE GENOMIC DNA]</scope>
    <source>
        <strain evidence="5">PCC 7102</strain>
    </source>
</reference>
<feature type="domain" description="AAA+ ATPase" evidence="4">
    <location>
        <begin position="468"/>
        <end position="600"/>
    </location>
</feature>
<dbReference type="GO" id="GO:0016887">
    <property type="term" value="F:ATP hydrolysis activity"/>
    <property type="evidence" value="ECO:0007669"/>
    <property type="project" value="InterPro"/>
</dbReference>
<dbReference type="CDD" id="cd19481">
    <property type="entry name" value="RecA-like_protease"/>
    <property type="match status" value="1"/>
</dbReference>
<accession>A0A3S1B0J7</accession>
<dbReference type="EMBL" id="RSCL01000016">
    <property type="protein sequence ID" value="RUT02462.1"/>
    <property type="molecule type" value="Genomic_DNA"/>
</dbReference>
<dbReference type="Pfam" id="PF00004">
    <property type="entry name" value="AAA"/>
    <property type="match status" value="1"/>
</dbReference>
<evidence type="ECO:0000313" key="6">
    <source>
        <dbReference type="Proteomes" id="UP000271624"/>
    </source>
</evidence>
<evidence type="ECO:0000256" key="1">
    <source>
        <dbReference type="ARBA" id="ARBA00006914"/>
    </source>
</evidence>
<dbReference type="AlphaFoldDB" id="A0A3S1B0J7"/>
<reference evidence="5" key="1">
    <citation type="submission" date="2018-12" db="EMBL/GenBank/DDBJ databases">
        <authorList>
            <person name="Will S."/>
            <person name="Neumann-Schaal M."/>
            <person name="Henke P."/>
        </authorList>
    </citation>
    <scope>NUCLEOTIDE SEQUENCE</scope>
    <source>
        <strain evidence="5">PCC 7102</strain>
    </source>
</reference>
<dbReference type="Pfam" id="PF22977">
    <property type="entry name" value="WHD"/>
    <property type="match status" value="1"/>
</dbReference>
<dbReference type="GO" id="GO:0005524">
    <property type="term" value="F:ATP binding"/>
    <property type="evidence" value="ECO:0007669"/>
    <property type="project" value="UniProtKB-KW"/>
</dbReference>
<evidence type="ECO:0000259" key="4">
    <source>
        <dbReference type="SMART" id="SM00382"/>
    </source>
</evidence>
<dbReference type="InterPro" id="IPR003593">
    <property type="entry name" value="AAA+_ATPase"/>
</dbReference>
<organism evidence="5 6">
    <name type="scientific">Dulcicalothrix desertica PCC 7102</name>
    <dbReference type="NCBI Taxonomy" id="232991"/>
    <lineage>
        <taxon>Bacteria</taxon>
        <taxon>Bacillati</taxon>
        <taxon>Cyanobacteriota</taxon>
        <taxon>Cyanophyceae</taxon>
        <taxon>Nostocales</taxon>
        <taxon>Calotrichaceae</taxon>
        <taxon>Dulcicalothrix</taxon>
    </lineage>
</organism>
<dbReference type="InterPro" id="IPR054472">
    <property type="entry name" value="WHD"/>
</dbReference>
<keyword evidence="3" id="KW-0067">ATP-binding</keyword>
<name>A0A3S1B0J7_9CYAN</name>
<dbReference type="Gene3D" id="3.40.50.300">
    <property type="entry name" value="P-loop containing nucleotide triphosphate hydrolases"/>
    <property type="match status" value="1"/>
</dbReference>
<dbReference type="InterPro" id="IPR027417">
    <property type="entry name" value="P-loop_NTPase"/>
</dbReference>
<dbReference type="OrthoDB" id="9806903at2"/>
<gene>
    <name evidence="5" type="ORF">DSM106972_059400</name>
</gene>
<evidence type="ECO:0000313" key="5">
    <source>
        <dbReference type="EMBL" id="RUT02462.1"/>
    </source>
</evidence>